<evidence type="ECO:0000313" key="2">
    <source>
        <dbReference type="EMBL" id="SPR00665.1"/>
    </source>
</evidence>
<sequence length="205" mass="23041">MPTTFRSACILLSFVIGLRLLEWPSATSVKVDGDRLRRYAMANAFAKRLGNGPAHGRDNRLSLVRFTERDRLTNQTIAMVREQVALLRAIRVAVVAGHDSNHNVTAYRDRVVQHDQRWQALRQRLEDIASIEIMPDPLQQYVLSMPLIQRARHVLAPRARGPALAGNLQGLIDALVSRSQELVEHDALMLVALIRRLITRGTAST</sequence>
<keyword evidence="2" id="KW-0496">Mitochondrion</keyword>
<accession>A0A3P3YKE6</accession>
<dbReference type="AlphaFoldDB" id="A0A3P3YKE6"/>
<protein>
    <submittedName>
        <fullName evidence="2">Uncharacterized protein</fullName>
    </submittedName>
</protein>
<dbReference type="EMBL" id="OVEO01000015">
    <property type="protein sequence ID" value="SPR00665.1"/>
    <property type="molecule type" value="Genomic_DNA"/>
</dbReference>
<evidence type="ECO:0000313" key="3">
    <source>
        <dbReference type="Proteomes" id="UP000290189"/>
    </source>
</evidence>
<gene>
    <name evidence="2" type="ORF">PLBR_LOCUS7880</name>
</gene>
<proteinExistence type="predicted"/>
<organism evidence="2 3">
    <name type="scientific">Plasmodiophora brassicae</name>
    <name type="common">Clubroot disease agent</name>
    <dbReference type="NCBI Taxonomy" id="37360"/>
    <lineage>
        <taxon>Eukaryota</taxon>
        <taxon>Sar</taxon>
        <taxon>Rhizaria</taxon>
        <taxon>Endomyxa</taxon>
        <taxon>Phytomyxea</taxon>
        <taxon>Plasmodiophorida</taxon>
        <taxon>Plasmodiophoridae</taxon>
        <taxon>Plasmodiophora</taxon>
    </lineage>
</organism>
<feature type="signal peptide" evidence="1">
    <location>
        <begin position="1"/>
        <end position="28"/>
    </location>
</feature>
<feature type="chain" id="PRO_5017941153" evidence="1">
    <location>
        <begin position="29"/>
        <end position="205"/>
    </location>
</feature>
<name>A0A3P3YKE6_PLABS</name>
<reference evidence="2 3" key="1">
    <citation type="submission" date="2018-03" db="EMBL/GenBank/DDBJ databases">
        <authorList>
            <person name="Fogelqvist J."/>
        </authorList>
    </citation>
    <scope>NUCLEOTIDE SEQUENCE [LARGE SCALE GENOMIC DNA]</scope>
</reference>
<geneLocation type="mitochondrion" evidence="2"/>
<keyword evidence="1" id="KW-0732">Signal</keyword>
<evidence type="ECO:0000256" key="1">
    <source>
        <dbReference type="SAM" id="SignalP"/>
    </source>
</evidence>
<dbReference type="Proteomes" id="UP000290189">
    <property type="component" value="Unassembled WGS sequence"/>
</dbReference>